<evidence type="ECO:0000313" key="5">
    <source>
        <dbReference type="Proteomes" id="UP000499080"/>
    </source>
</evidence>
<gene>
    <name evidence="4" type="ORF">AVEN_180776_1</name>
    <name evidence="2" type="ORF">AVEN_34272_1</name>
    <name evidence="3" type="ORF">AVEN_74092_1</name>
</gene>
<evidence type="ECO:0000256" key="1">
    <source>
        <dbReference type="SAM" id="SignalP"/>
    </source>
</evidence>
<dbReference type="EMBL" id="BGPR01131407">
    <property type="protein sequence ID" value="GBN46723.1"/>
    <property type="molecule type" value="Genomic_DNA"/>
</dbReference>
<keyword evidence="1" id="KW-0732">Signal</keyword>
<evidence type="ECO:0000313" key="4">
    <source>
        <dbReference type="EMBL" id="GBN46774.1"/>
    </source>
</evidence>
<evidence type="ECO:0000313" key="3">
    <source>
        <dbReference type="EMBL" id="GBN46739.1"/>
    </source>
</evidence>
<dbReference type="AlphaFoldDB" id="A0A4Y2P6N8"/>
<evidence type="ECO:0000313" key="2">
    <source>
        <dbReference type="EMBL" id="GBN46723.1"/>
    </source>
</evidence>
<dbReference type="Proteomes" id="UP000499080">
    <property type="component" value="Unassembled WGS sequence"/>
</dbReference>
<dbReference type="EMBL" id="BGPR01131412">
    <property type="protein sequence ID" value="GBN46739.1"/>
    <property type="molecule type" value="Genomic_DNA"/>
</dbReference>
<dbReference type="EMBL" id="BGPR01131428">
    <property type="protein sequence ID" value="GBN46774.1"/>
    <property type="molecule type" value="Genomic_DNA"/>
</dbReference>
<accession>A0A4Y2P6N8</accession>
<keyword evidence="5" id="KW-1185">Reference proteome</keyword>
<name>A0A4Y2P6N8_ARAVE</name>
<feature type="chain" id="PRO_5036129164" evidence="1">
    <location>
        <begin position="34"/>
        <end position="71"/>
    </location>
</feature>
<proteinExistence type="predicted"/>
<comment type="caution">
    <text evidence="2">The sequence shown here is derived from an EMBL/GenBank/DDBJ whole genome shotgun (WGS) entry which is preliminary data.</text>
</comment>
<organism evidence="2 5">
    <name type="scientific">Araneus ventricosus</name>
    <name type="common">Orbweaver spider</name>
    <name type="synonym">Epeira ventricosa</name>
    <dbReference type="NCBI Taxonomy" id="182803"/>
    <lineage>
        <taxon>Eukaryota</taxon>
        <taxon>Metazoa</taxon>
        <taxon>Ecdysozoa</taxon>
        <taxon>Arthropoda</taxon>
        <taxon>Chelicerata</taxon>
        <taxon>Arachnida</taxon>
        <taxon>Araneae</taxon>
        <taxon>Araneomorphae</taxon>
        <taxon>Entelegynae</taxon>
        <taxon>Araneoidea</taxon>
        <taxon>Araneidae</taxon>
        <taxon>Araneus</taxon>
    </lineage>
</organism>
<feature type="signal peptide" evidence="1">
    <location>
        <begin position="1"/>
        <end position="33"/>
    </location>
</feature>
<feature type="non-terminal residue" evidence="2">
    <location>
        <position position="71"/>
    </location>
</feature>
<sequence>MEHIYFESRRPASVSNGLNELALVLAIAAVVCAQHGVDVIHHNSHHGHGSGVSSRYFYKGQGYGIGSGIYG</sequence>
<reference evidence="2 5" key="1">
    <citation type="journal article" date="2019" name="Sci. Rep.">
        <title>Orb-weaving spider Araneus ventricosus genome elucidates the spidroin gene catalogue.</title>
        <authorList>
            <person name="Kono N."/>
            <person name="Nakamura H."/>
            <person name="Ohtoshi R."/>
            <person name="Moran D.A.P."/>
            <person name="Shinohara A."/>
            <person name="Yoshida Y."/>
            <person name="Fujiwara M."/>
            <person name="Mori M."/>
            <person name="Tomita M."/>
            <person name="Arakawa K."/>
        </authorList>
    </citation>
    <scope>NUCLEOTIDE SEQUENCE [LARGE SCALE GENOMIC DNA]</scope>
</reference>
<protein>
    <submittedName>
        <fullName evidence="2">Uncharacterized protein</fullName>
    </submittedName>
</protein>